<dbReference type="InterPro" id="IPR050397">
    <property type="entry name" value="Env_Response_Regulators"/>
</dbReference>
<evidence type="ECO:0000256" key="2">
    <source>
        <dbReference type="ARBA" id="ARBA00023125"/>
    </source>
</evidence>
<dbReference type="Pfam" id="PF00027">
    <property type="entry name" value="cNMP_binding"/>
    <property type="match status" value="1"/>
</dbReference>
<dbReference type="PANTHER" id="PTHR24567">
    <property type="entry name" value="CRP FAMILY TRANSCRIPTIONAL REGULATORY PROTEIN"/>
    <property type="match status" value="1"/>
</dbReference>
<evidence type="ECO:0000256" key="1">
    <source>
        <dbReference type="ARBA" id="ARBA00023015"/>
    </source>
</evidence>
<proteinExistence type="predicted"/>
<keyword evidence="3" id="KW-0804">Transcription</keyword>
<dbReference type="GO" id="GO:0005829">
    <property type="term" value="C:cytosol"/>
    <property type="evidence" value="ECO:0007669"/>
    <property type="project" value="TreeGrafter"/>
</dbReference>
<gene>
    <name evidence="4" type="ORF">FH608_025340</name>
</gene>
<dbReference type="GO" id="GO:0003700">
    <property type="term" value="F:DNA-binding transcription factor activity"/>
    <property type="evidence" value="ECO:0007669"/>
    <property type="project" value="TreeGrafter"/>
</dbReference>
<dbReference type="InterPro" id="IPR014710">
    <property type="entry name" value="RmlC-like_jellyroll"/>
</dbReference>
<keyword evidence="5" id="KW-1185">Reference proteome</keyword>
<dbReference type="SUPFAM" id="SSF46785">
    <property type="entry name" value="Winged helix' DNA-binding domain"/>
    <property type="match status" value="1"/>
</dbReference>
<name>A0A5C4W9J7_9ACTN</name>
<sequence>MTYTLADLPMLGGLDDGRLRGLEAAARRRRYPAGQVLCTEGDPAEHLIVLLDGRVKAGRASPEGREVLLAVEAAPVAFDKTALLVDGPHRATLTALTPVEVAYLPRSTVLGLVAAEPTVAARLLRTLAATVRDLDDRLTDAAVRDVPSRVATWLVRRCAGGRVPLHAGQAGLGAEIGASRVSVNRALRGFERRGMIEIGTGEVIVLDPHALSHLAALPPPP</sequence>
<keyword evidence="1" id="KW-0805">Transcription regulation</keyword>
<dbReference type="RefSeq" id="WP_139633076.1">
    <property type="nucleotide sequence ID" value="NZ_VDLX02000009.1"/>
</dbReference>
<dbReference type="InterPro" id="IPR036388">
    <property type="entry name" value="WH-like_DNA-bd_sf"/>
</dbReference>
<dbReference type="InterPro" id="IPR012318">
    <property type="entry name" value="HTH_CRP"/>
</dbReference>
<evidence type="ECO:0000256" key="3">
    <source>
        <dbReference type="ARBA" id="ARBA00023163"/>
    </source>
</evidence>
<reference evidence="4 5" key="1">
    <citation type="submission" date="2019-10" db="EMBL/GenBank/DDBJ databases">
        <title>Nonomuraea sp. nov., isolated from Phyllanthus amarus.</title>
        <authorList>
            <person name="Klykleung N."/>
            <person name="Tanasupawat S."/>
        </authorList>
    </citation>
    <scope>NUCLEOTIDE SEQUENCE [LARGE SCALE GENOMIC DNA]</scope>
    <source>
        <strain evidence="4 5">PA1-10</strain>
    </source>
</reference>
<dbReference type="OrthoDB" id="3678076at2"/>
<dbReference type="Proteomes" id="UP000312512">
    <property type="component" value="Unassembled WGS sequence"/>
</dbReference>
<dbReference type="Pfam" id="PF13545">
    <property type="entry name" value="HTH_Crp_2"/>
    <property type="match status" value="1"/>
</dbReference>
<keyword evidence="2" id="KW-0238">DNA-binding</keyword>
<comment type="caution">
    <text evidence="4">The sequence shown here is derived from an EMBL/GenBank/DDBJ whole genome shotgun (WGS) entry which is preliminary data.</text>
</comment>
<evidence type="ECO:0000313" key="4">
    <source>
        <dbReference type="EMBL" id="KAB8192787.1"/>
    </source>
</evidence>
<dbReference type="PROSITE" id="PS00888">
    <property type="entry name" value="CNMP_BINDING_1"/>
    <property type="match status" value="1"/>
</dbReference>
<dbReference type="SUPFAM" id="SSF51206">
    <property type="entry name" value="cAMP-binding domain-like"/>
    <property type="match status" value="1"/>
</dbReference>
<dbReference type="CDD" id="cd00038">
    <property type="entry name" value="CAP_ED"/>
    <property type="match status" value="1"/>
</dbReference>
<dbReference type="PROSITE" id="PS51063">
    <property type="entry name" value="HTH_CRP_2"/>
    <property type="match status" value="1"/>
</dbReference>
<dbReference type="AlphaFoldDB" id="A0A5C4W9J7"/>
<dbReference type="Gene3D" id="2.60.120.10">
    <property type="entry name" value="Jelly Rolls"/>
    <property type="match status" value="1"/>
</dbReference>
<dbReference type="PROSITE" id="PS50042">
    <property type="entry name" value="CNMP_BINDING_3"/>
    <property type="match status" value="1"/>
</dbReference>
<organism evidence="4 5">
    <name type="scientific">Nonomuraea phyllanthi</name>
    <dbReference type="NCBI Taxonomy" id="2219224"/>
    <lineage>
        <taxon>Bacteria</taxon>
        <taxon>Bacillati</taxon>
        <taxon>Actinomycetota</taxon>
        <taxon>Actinomycetes</taxon>
        <taxon>Streptosporangiales</taxon>
        <taxon>Streptosporangiaceae</taxon>
        <taxon>Nonomuraea</taxon>
    </lineage>
</organism>
<dbReference type="Gene3D" id="1.10.10.10">
    <property type="entry name" value="Winged helix-like DNA-binding domain superfamily/Winged helix DNA-binding domain"/>
    <property type="match status" value="1"/>
</dbReference>
<dbReference type="InterPro" id="IPR018490">
    <property type="entry name" value="cNMP-bd_dom_sf"/>
</dbReference>
<dbReference type="GO" id="GO:0003677">
    <property type="term" value="F:DNA binding"/>
    <property type="evidence" value="ECO:0007669"/>
    <property type="project" value="UniProtKB-KW"/>
</dbReference>
<dbReference type="SMART" id="SM00100">
    <property type="entry name" value="cNMP"/>
    <property type="match status" value="1"/>
</dbReference>
<dbReference type="InterPro" id="IPR018488">
    <property type="entry name" value="cNMP-bd_CS"/>
</dbReference>
<dbReference type="PANTHER" id="PTHR24567:SF74">
    <property type="entry name" value="HTH-TYPE TRANSCRIPTIONAL REGULATOR ARCR"/>
    <property type="match status" value="1"/>
</dbReference>
<dbReference type="SMART" id="SM00419">
    <property type="entry name" value="HTH_CRP"/>
    <property type="match status" value="1"/>
</dbReference>
<dbReference type="InterPro" id="IPR036390">
    <property type="entry name" value="WH_DNA-bd_sf"/>
</dbReference>
<dbReference type="InterPro" id="IPR000595">
    <property type="entry name" value="cNMP-bd_dom"/>
</dbReference>
<accession>A0A5C4W9J7</accession>
<protein>
    <submittedName>
        <fullName evidence="4">Cyclic nucleotide-binding domain-containing protein</fullName>
    </submittedName>
</protein>
<dbReference type="EMBL" id="VDLX02000009">
    <property type="protein sequence ID" value="KAB8192787.1"/>
    <property type="molecule type" value="Genomic_DNA"/>
</dbReference>
<evidence type="ECO:0000313" key="5">
    <source>
        <dbReference type="Proteomes" id="UP000312512"/>
    </source>
</evidence>